<comment type="caution">
    <text evidence="1">The sequence shown here is derived from an EMBL/GenBank/DDBJ whole genome shotgun (WGS) entry which is preliminary data.</text>
</comment>
<dbReference type="EMBL" id="CAJVPW010001291">
    <property type="protein sequence ID" value="CAG8480160.1"/>
    <property type="molecule type" value="Genomic_DNA"/>
</dbReference>
<name>A0ACA9KL83_9GLOM</name>
<organism evidence="1 2">
    <name type="scientific">Cetraspora pellucida</name>
    <dbReference type="NCBI Taxonomy" id="1433469"/>
    <lineage>
        <taxon>Eukaryota</taxon>
        <taxon>Fungi</taxon>
        <taxon>Fungi incertae sedis</taxon>
        <taxon>Mucoromycota</taxon>
        <taxon>Glomeromycotina</taxon>
        <taxon>Glomeromycetes</taxon>
        <taxon>Diversisporales</taxon>
        <taxon>Gigasporaceae</taxon>
        <taxon>Cetraspora</taxon>
    </lineage>
</organism>
<proteinExistence type="predicted"/>
<evidence type="ECO:0000313" key="2">
    <source>
        <dbReference type="Proteomes" id="UP000789366"/>
    </source>
</evidence>
<dbReference type="Proteomes" id="UP000789366">
    <property type="component" value="Unassembled WGS sequence"/>
</dbReference>
<accession>A0ACA9KL83</accession>
<gene>
    <name evidence="1" type="ORF">SPELUC_LOCUS2089</name>
</gene>
<evidence type="ECO:0000313" key="1">
    <source>
        <dbReference type="EMBL" id="CAG8480160.1"/>
    </source>
</evidence>
<sequence>MRVIPIPYYTNGIIQRILTLNELSQLDSCSETSSNNEDDTEDVVSSSTNTQDQESPKKLHPPVQCKYCFKKFKCGLATRMQNHTNDCLNAPELAKTIKKPKLQDSNLIQQSTIVSYVDRMDHNEITNLDYKFAKAIYALGIPLNTFTNPFWVEFFNALRPSFKIPNRDKLSTGLLENVYEDIKNDVKQKIDNIQNLTMYPNEEASRIYAELLKFRNKQIPYNNELIWNSAIYLNPLTW</sequence>
<reference evidence="1" key="1">
    <citation type="submission" date="2021-06" db="EMBL/GenBank/DDBJ databases">
        <authorList>
            <person name="Kallberg Y."/>
            <person name="Tangrot J."/>
            <person name="Rosling A."/>
        </authorList>
    </citation>
    <scope>NUCLEOTIDE SEQUENCE</scope>
    <source>
        <strain evidence="1">28 12/20/2015</strain>
    </source>
</reference>
<keyword evidence="2" id="KW-1185">Reference proteome</keyword>
<protein>
    <submittedName>
        <fullName evidence="1">17374_t:CDS:1</fullName>
    </submittedName>
</protein>